<dbReference type="GO" id="GO:0034457">
    <property type="term" value="C:Mpp10 complex"/>
    <property type="evidence" value="ECO:0007669"/>
    <property type="project" value="InterPro"/>
</dbReference>
<feature type="compositionally biased region" description="Acidic residues" evidence="7">
    <location>
        <begin position="233"/>
        <end position="261"/>
    </location>
</feature>
<organism evidence="8 9">
    <name type="scientific">Seminavis robusta</name>
    <dbReference type="NCBI Taxonomy" id="568900"/>
    <lineage>
        <taxon>Eukaryota</taxon>
        <taxon>Sar</taxon>
        <taxon>Stramenopiles</taxon>
        <taxon>Ochrophyta</taxon>
        <taxon>Bacillariophyta</taxon>
        <taxon>Bacillariophyceae</taxon>
        <taxon>Bacillariophycidae</taxon>
        <taxon>Naviculales</taxon>
        <taxon>Naviculaceae</taxon>
        <taxon>Seminavis</taxon>
    </lineage>
</organism>
<feature type="compositionally biased region" description="Basic and acidic residues" evidence="7">
    <location>
        <begin position="1"/>
        <end position="10"/>
    </location>
</feature>
<evidence type="ECO:0000256" key="7">
    <source>
        <dbReference type="SAM" id="MobiDB-lite"/>
    </source>
</evidence>
<dbReference type="Proteomes" id="UP001153069">
    <property type="component" value="Unassembled WGS sequence"/>
</dbReference>
<feature type="compositionally biased region" description="Basic and acidic residues" evidence="7">
    <location>
        <begin position="218"/>
        <end position="232"/>
    </location>
</feature>
<evidence type="ECO:0000256" key="1">
    <source>
        <dbReference type="ARBA" id="ARBA00004604"/>
    </source>
</evidence>
<dbReference type="EMBL" id="CAICTM010000766">
    <property type="protein sequence ID" value="CAB9516194.1"/>
    <property type="molecule type" value="Genomic_DNA"/>
</dbReference>
<evidence type="ECO:0000313" key="9">
    <source>
        <dbReference type="Proteomes" id="UP001153069"/>
    </source>
</evidence>
<feature type="compositionally biased region" description="Basic and acidic residues" evidence="7">
    <location>
        <begin position="774"/>
        <end position="783"/>
    </location>
</feature>
<feature type="compositionally biased region" description="Basic residues" evidence="7">
    <location>
        <begin position="856"/>
        <end position="866"/>
    </location>
</feature>
<feature type="compositionally biased region" description="Basic residues" evidence="7">
    <location>
        <begin position="758"/>
        <end position="773"/>
    </location>
</feature>
<dbReference type="AlphaFoldDB" id="A0A9N8EBI9"/>
<feature type="compositionally biased region" description="Basic and acidic residues" evidence="7">
    <location>
        <begin position="833"/>
        <end position="855"/>
    </location>
</feature>
<feature type="compositionally biased region" description="Acidic residues" evidence="7">
    <location>
        <begin position="187"/>
        <end position="217"/>
    </location>
</feature>
<dbReference type="GO" id="GO:0006364">
    <property type="term" value="P:rRNA processing"/>
    <property type="evidence" value="ECO:0007669"/>
    <property type="project" value="UniProtKB-KW"/>
</dbReference>
<evidence type="ECO:0000256" key="3">
    <source>
        <dbReference type="ARBA" id="ARBA00022552"/>
    </source>
</evidence>
<evidence type="ECO:0000256" key="2">
    <source>
        <dbReference type="ARBA" id="ARBA00022517"/>
    </source>
</evidence>
<feature type="region of interest" description="Disordered" evidence="7">
    <location>
        <begin position="732"/>
        <end position="866"/>
    </location>
</feature>
<accession>A0A9N8EBI9</accession>
<evidence type="ECO:0000313" key="8">
    <source>
        <dbReference type="EMBL" id="CAB9516194.1"/>
    </source>
</evidence>
<feature type="compositionally biased region" description="Polar residues" evidence="7">
    <location>
        <begin position="814"/>
        <end position="829"/>
    </location>
</feature>
<feature type="region of interest" description="Disordered" evidence="7">
    <location>
        <begin position="93"/>
        <end position="132"/>
    </location>
</feature>
<keyword evidence="3" id="KW-0698">rRNA processing</keyword>
<evidence type="ECO:0000256" key="5">
    <source>
        <dbReference type="ARBA" id="ARBA00023274"/>
    </source>
</evidence>
<feature type="compositionally biased region" description="Polar residues" evidence="7">
    <location>
        <begin position="167"/>
        <end position="176"/>
    </location>
</feature>
<protein>
    <submittedName>
        <fullName evidence="8">Nucleolar ribonucleoprotein protein MPP10</fullName>
    </submittedName>
</protein>
<feature type="compositionally biased region" description="Acidic residues" evidence="7">
    <location>
        <begin position="314"/>
        <end position="325"/>
    </location>
</feature>
<feature type="region of interest" description="Disordered" evidence="7">
    <location>
        <begin position="164"/>
        <end position="294"/>
    </location>
</feature>
<dbReference type="PANTHER" id="PTHR17039">
    <property type="entry name" value="U3 SMALL NUCLEOLAR RIBONUCLEOPROTEIN PROTEIN MPP10"/>
    <property type="match status" value="1"/>
</dbReference>
<proteinExistence type="inferred from homology"/>
<feature type="compositionally biased region" description="Basic and acidic residues" evidence="7">
    <location>
        <begin position="438"/>
        <end position="451"/>
    </location>
</feature>
<evidence type="ECO:0000256" key="4">
    <source>
        <dbReference type="ARBA" id="ARBA00023242"/>
    </source>
</evidence>
<dbReference type="GO" id="GO:0032040">
    <property type="term" value="C:small-subunit processome"/>
    <property type="evidence" value="ECO:0007669"/>
    <property type="project" value="TreeGrafter"/>
</dbReference>
<feature type="region of interest" description="Disordered" evidence="7">
    <location>
        <begin position="435"/>
        <end position="541"/>
    </location>
</feature>
<dbReference type="InterPro" id="IPR012173">
    <property type="entry name" value="Mpp10"/>
</dbReference>
<feature type="compositionally biased region" description="Basic and acidic residues" evidence="7">
    <location>
        <begin position="461"/>
        <end position="482"/>
    </location>
</feature>
<keyword evidence="4" id="KW-0539">Nucleus</keyword>
<evidence type="ECO:0000256" key="6">
    <source>
        <dbReference type="ARBA" id="ARBA00029455"/>
    </source>
</evidence>
<comment type="similarity">
    <text evidence="6">Belongs to the MPP10 family.</text>
</comment>
<dbReference type="GO" id="GO:0005732">
    <property type="term" value="C:sno(s)RNA-containing ribonucleoprotein complex"/>
    <property type="evidence" value="ECO:0007669"/>
    <property type="project" value="InterPro"/>
</dbReference>
<dbReference type="PIRSF" id="PIRSF017300">
    <property type="entry name" value="snoRNP_Mpp10"/>
    <property type="match status" value="1"/>
</dbReference>
<feature type="region of interest" description="Disordered" evidence="7">
    <location>
        <begin position="314"/>
        <end position="386"/>
    </location>
</feature>
<comment type="subcellular location">
    <subcellularLocation>
        <location evidence="1">Nucleus</location>
        <location evidence="1">Nucleolus</location>
    </subcellularLocation>
</comment>
<feature type="region of interest" description="Disordered" evidence="7">
    <location>
        <begin position="48"/>
        <end position="67"/>
    </location>
</feature>
<feature type="compositionally biased region" description="Acidic residues" evidence="7">
    <location>
        <begin position="120"/>
        <end position="131"/>
    </location>
</feature>
<gene>
    <name evidence="8" type="ORF">SEMRO_767_G199410.1</name>
</gene>
<reference evidence="8" key="1">
    <citation type="submission" date="2020-06" db="EMBL/GenBank/DDBJ databases">
        <authorList>
            <consortium name="Plant Systems Biology data submission"/>
        </authorList>
    </citation>
    <scope>NUCLEOTIDE SEQUENCE</scope>
    <source>
        <strain evidence="8">D6</strain>
    </source>
</reference>
<feature type="compositionally biased region" description="Acidic residues" evidence="7">
    <location>
        <begin position="483"/>
        <end position="507"/>
    </location>
</feature>
<feature type="compositionally biased region" description="Low complexity" evidence="7">
    <location>
        <begin position="101"/>
        <end position="119"/>
    </location>
</feature>
<feature type="compositionally biased region" description="Acidic residues" evidence="7">
    <location>
        <begin position="359"/>
        <end position="376"/>
    </location>
</feature>
<feature type="compositionally biased region" description="Basic and acidic residues" evidence="7">
    <location>
        <begin position="742"/>
        <end position="757"/>
    </location>
</feature>
<keyword evidence="9" id="KW-1185">Reference proteome</keyword>
<dbReference type="Pfam" id="PF04006">
    <property type="entry name" value="Mpp10"/>
    <property type="match status" value="1"/>
</dbReference>
<feature type="region of interest" description="Disordered" evidence="7">
    <location>
        <begin position="1"/>
        <end position="26"/>
    </location>
</feature>
<dbReference type="PANTHER" id="PTHR17039:SF0">
    <property type="entry name" value="U3 SMALL NUCLEOLAR RIBONUCLEOPROTEIN PROTEIN MPP10"/>
    <property type="match status" value="1"/>
</dbReference>
<keyword evidence="5 8" id="KW-0687">Ribonucleoprotein</keyword>
<sequence>MSSEEQEKSDTSPIPADGGSKEAVDKNDASLDEFLSFIQDDSAIASFLFAPPSGSGKNQQKDSSQHRSLLLKTCQSLFQTVESLSQTLESQVEATAGDKATTTSLSGLEELYLGTTTTSETEEEDPEEAVDGETIWGQIELQNEALQGILKKSVKKLGKLAQEQKETNATNNSNKIQLLDLQSAVFEGDEEKDDDDDDSDSEEGSSSGEEETGEDEDSVTRRMKERMRRAMEDQEDNGMDDADSMDGEEDEQEDDEEDEYEDTRFFGVKKKDKKPDKGKKANAIQSTVKDEMDEDLVDPAAEELNNGFFDINEMEAFADEEEDMLPEQVWDPTPPDKDDDDDKNKTKKSFHQRQREGMDSDNDDDDDGDSDEEDNELMLTANVKRKKYREDDEIEALYGMYKATNEDEEEGELADAVNMTAADLFGAPNKKYFHKWKGQQEHQKQPRKVEKADDDSWDAYDFDKEKADWGVDAENAAKKQESEKDDSDSDDSSGSSTEEEDSDDSEDQDKKPKAKKQSTAASLVEEKKAKSKFKQQQEKLRAETERLEQELIKEKPWQMMGEASSSARPVNSLLEGTPEFKAASKVAPVITEEHTANLEDVIKQRIMAEDWDDIIPRELPDVAWNKKRGELPEVSQEKAKLGLGELYEREYLKKAVGYDADAAEKESEEEKAKNEMKQLFANICSKLDALSNYNFAPRPVADEAEVRAATTPAIAMEEVLPLHVSDARGAAPEEVYGKKRGRDGILRSDAELEQSERKRIRAGKKAARRKARKQKETDNKLIARVEPGLGLNNPYEKRKAQQEMSVARAEGRISQGQADANTGYGSSNKFFRKLQDDVSKNLRDEQKSDTDPKETKRSRKSSSFKL</sequence>
<name>A0A9N8EBI9_9STRA</name>
<comment type="caution">
    <text evidence="8">The sequence shown here is derived from an EMBL/GenBank/DDBJ whole genome shotgun (WGS) entry which is preliminary data.</text>
</comment>
<dbReference type="OrthoDB" id="445326at2759"/>
<keyword evidence="2" id="KW-0690">Ribosome biogenesis</keyword>